<comment type="caution">
    <text evidence="6">The sequence shown here is derived from an EMBL/GenBank/DDBJ whole genome shotgun (WGS) entry which is preliminary data.</text>
</comment>
<dbReference type="OrthoDB" id="5723059at2"/>
<dbReference type="InterPro" id="IPR050176">
    <property type="entry name" value="LTTR"/>
</dbReference>
<dbReference type="PROSITE" id="PS50931">
    <property type="entry name" value="HTH_LYSR"/>
    <property type="match status" value="1"/>
</dbReference>
<dbReference type="Pfam" id="PF00126">
    <property type="entry name" value="HTH_1"/>
    <property type="match status" value="1"/>
</dbReference>
<dbReference type="Pfam" id="PF03466">
    <property type="entry name" value="LysR_substrate"/>
    <property type="match status" value="1"/>
</dbReference>
<dbReference type="SUPFAM" id="SSF53850">
    <property type="entry name" value="Periplasmic binding protein-like II"/>
    <property type="match status" value="1"/>
</dbReference>
<keyword evidence="4" id="KW-0804">Transcription</keyword>
<name>A0A2N7TIQ0_9GAMM</name>
<dbReference type="AlphaFoldDB" id="A0A2N7TIQ0"/>
<dbReference type="Gene3D" id="1.10.10.10">
    <property type="entry name" value="Winged helix-like DNA-binding domain superfamily/Winged helix DNA-binding domain"/>
    <property type="match status" value="1"/>
</dbReference>
<keyword evidence="2" id="KW-0805">Transcription regulation</keyword>
<organism evidence="6 7">
    <name type="scientific">Halomonas heilongjiangensis</name>
    <dbReference type="NCBI Taxonomy" id="1387883"/>
    <lineage>
        <taxon>Bacteria</taxon>
        <taxon>Pseudomonadati</taxon>
        <taxon>Pseudomonadota</taxon>
        <taxon>Gammaproteobacteria</taxon>
        <taxon>Oceanospirillales</taxon>
        <taxon>Halomonadaceae</taxon>
        <taxon>Halomonas</taxon>
    </lineage>
</organism>
<evidence type="ECO:0000313" key="7">
    <source>
        <dbReference type="Proteomes" id="UP000235346"/>
    </source>
</evidence>
<evidence type="ECO:0000313" key="6">
    <source>
        <dbReference type="EMBL" id="PMR68057.1"/>
    </source>
</evidence>
<dbReference type="Gene3D" id="3.40.190.10">
    <property type="entry name" value="Periplasmic binding protein-like II"/>
    <property type="match status" value="2"/>
</dbReference>
<evidence type="ECO:0000256" key="2">
    <source>
        <dbReference type="ARBA" id="ARBA00023015"/>
    </source>
</evidence>
<protein>
    <submittedName>
        <fullName evidence="6">LysR family transcriptional regulator</fullName>
    </submittedName>
</protein>
<dbReference type="PANTHER" id="PTHR30579">
    <property type="entry name" value="TRANSCRIPTIONAL REGULATOR"/>
    <property type="match status" value="1"/>
</dbReference>
<feature type="domain" description="HTH lysR-type" evidence="5">
    <location>
        <begin position="9"/>
        <end position="66"/>
    </location>
</feature>
<dbReference type="GO" id="GO:0003700">
    <property type="term" value="F:DNA-binding transcription factor activity"/>
    <property type="evidence" value="ECO:0007669"/>
    <property type="project" value="InterPro"/>
</dbReference>
<evidence type="ECO:0000259" key="5">
    <source>
        <dbReference type="PROSITE" id="PS50931"/>
    </source>
</evidence>
<dbReference type="GO" id="GO:0003677">
    <property type="term" value="F:DNA binding"/>
    <property type="evidence" value="ECO:0007669"/>
    <property type="project" value="UniProtKB-KW"/>
</dbReference>
<evidence type="ECO:0000256" key="3">
    <source>
        <dbReference type="ARBA" id="ARBA00023125"/>
    </source>
</evidence>
<dbReference type="RefSeq" id="WP_102629011.1">
    <property type="nucleotide sequence ID" value="NZ_PDOH01000015.1"/>
</dbReference>
<reference evidence="6 7" key="1">
    <citation type="submission" date="2018-01" db="EMBL/GenBank/DDBJ databases">
        <title>Halomonas endophytica sp. nov., isolated from storage liquid in the stems of Populus euphratica.</title>
        <authorList>
            <person name="Chen C."/>
        </authorList>
    </citation>
    <scope>NUCLEOTIDE SEQUENCE [LARGE SCALE GENOMIC DNA]</scope>
    <source>
        <strain evidence="6 7">DSM 26881</strain>
    </source>
</reference>
<accession>A0A2N7TIQ0</accession>
<gene>
    <name evidence="6" type="ORF">C1H66_16705</name>
</gene>
<evidence type="ECO:0000256" key="1">
    <source>
        <dbReference type="ARBA" id="ARBA00009437"/>
    </source>
</evidence>
<dbReference type="InterPro" id="IPR036390">
    <property type="entry name" value="WH_DNA-bd_sf"/>
</dbReference>
<dbReference type="EMBL" id="PNRE01000075">
    <property type="protein sequence ID" value="PMR68057.1"/>
    <property type="molecule type" value="Genomic_DNA"/>
</dbReference>
<sequence>MAEVSTATLDLELLRSFQAAAQLGSLAAAAQQRHRTVSAISMQIKRLEEALGSRLLERGSRGVTPTAIGEALLQESRELLRLHDGMLSRFTGRGLGGKVRLGLPEDYARELLGSVLPEFMAYHPDVLLEVVTATSGELARQLNRSRLTLAVMLDRPHSLPGGETLWHTTPVWAGPRRGELSARPRLPLALHEVDCPYRALAIEALEALGRPWHAVFTSTSIHAVEKAVEMGLAVSVLDRERLTSAMRELGSEDGLPPLKRCEAKLFFARQIEVSSRPAVEALAALLRERLHERGPWHAVPRPA</sequence>
<dbReference type="InterPro" id="IPR000847">
    <property type="entry name" value="LysR_HTH_N"/>
</dbReference>
<dbReference type="SUPFAM" id="SSF46785">
    <property type="entry name" value="Winged helix' DNA-binding domain"/>
    <property type="match status" value="1"/>
</dbReference>
<keyword evidence="7" id="KW-1185">Reference proteome</keyword>
<proteinExistence type="inferred from homology"/>
<dbReference type="InterPro" id="IPR005119">
    <property type="entry name" value="LysR_subst-bd"/>
</dbReference>
<keyword evidence="3" id="KW-0238">DNA-binding</keyword>
<dbReference type="Proteomes" id="UP000235346">
    <property type="component" value="Unassembled WGS sequence"/>
</dbReference>
<comment type="similarity">
    <text evidence="1">Belongs to the LysR transcriptional regulatory family.</text>
</comment>
<dbReference type="PANTHER" id="PTHR30579:SF7">
    <property type="entry name" value="HTH-TYPE TRANSCRIPTIONAL REGULATOR LRHA-RELATED"/>
    <property type="match status" value="1"/>
</dbReference>
<dbReference type="InterPro" id="IPR036388">
    <property type="entry name" value="WH-like_DNA-bd_sf"/>
</dbReference>
<evidence type="ECO:0000256" key="4">
    <source>
        <dbReference type="ARBA" id="ARBA00023163"/>
    </source>
</evidence>